<dbReference type="InterPro" id="IPR012934">
    <property type="entry name" value="Znf_AD"/>
</dbReference>
<dbReference type="VEuPathDB" id="VectorBase:CSON006321"/>
<gene>
    <name evidence="14" type="primary">CSON006321</name>
</gene>
<feature type="domain" description="ZAD" evidence="13">
    <location>
        <begin position="2"/>
        <end position="69"/>
    </location>
</feature>
<comment type="similarity">
    <text evidence="2">Belongs to the krueppel C2H2-type zinc-finger protein family.</text>
</comment>
<feature type="domain" description="C2H2-type" evidence="12">
    <location>
        <begin position="810"/>
        <end position="833"/>
    </location>
</feature>
<evidence type="ECO:0000259" key="12">
    <source>
        <dbReference type="PROSITE" id="PS50157"/>
    </source>
</evidence>
<feature type="domain" description="ZAD" evidence="13">
    <location>
        <begin position="354"/>
        <end position="421"/>
    </location>
</feature>
<dbReference type="SMART" id="SM00355">
    <property type="entry name" value="ZnF_C2H2"/>
    <property type="match status" value="18"/>
</dbReference>
<dbReference type="InterPro" id="IPR013087">
    <property type="entry name" value="Znf_C2H2_type"/>
</dbReference>
<keyword evidence="4" id="KW-0677">Repeat</keyword>
<feature type="domain" description="C2H2-type" evidence="12">
    <location>
        <begin position="638"/>
        <end position="666"/>
    </location>
</feature>
<evidence type="ECO:0000256" key="6">
    <source>
        <dbReference type="ARBA" id="ARBA00022833"/>
    </source>
</evidence>
<feature type="binding site" evidence="11">
    <location>
        <position position="45"/>
    </location>
    <ligand>
        <name>Zn(2+)</name>
        <dbReference type="ChEBI" id="CHEBI:29105"/>
    </ligand>
</feature>
<feature type="binding site" evidence="11">
    <location>
        <position position="356"/>
    </location>
    <ligand>
        <name>Zn(2+)</name>
        <dbReference type="ChEBI" id="CHEBI:29105"/>
    </ligand>
</feature>
<dbReference type="AlphaFoldDB" id="A0A336LWA1"/>
<dbReference type="EMBL" id="UFQT01000238">
    <property type="protein sequence ID" value="SSX22205.1"/>
    <property type="molecule type" value="Genomic_DNA"/>
</dbReference>
<keyword evidence="9" id="KW-0539">Nucleus</keyword>
<dbReference type="GO" id="GO:0008270">
    <property type="term" value="F:zinc ion binding"/>
    <property type="evidence" value="ECO:0007669"/>
    <property type="project" value="UniProtKB-UniRule"/>
</dbReference>
<feature type="domain" description="C2H2-type" evidence="12">
    <location>
        <begin position="184"/>
        <end position="211"/>
    </location>
</feature>
<dbReference type="SUPFAM" id="SSF57716">
    <property type="entry name" value="Glucocorticoid receptor-like (DNA-binding domain)"/>
    <property type="match status" value="1"/>
</dbReference>
<dbReference type="Pfam" id="PF07776">
    <property type="entry name" value="zf-AD"/>
    <property type="match status" value="1"/>
</dbReference>
<dbReference type="PANTHER" id="PTHR24394">
    <property type="entry name" value="ZINC FINGER PROTEIN"/>
    <property type="match status" value="1"/>
</dbReference>
<feature type="domain" description="C2H2-type" evidence="12">
    <location>
        <begin position="721"/>
        <end position="751"/>
    </location>
</feature>
<feature type="domain" description="C2H2-type" evidence="12">
    <location>
        <begin position="579"/>
        <end position="607"/>
    </location>
</feature>
<keyword evidence="8" id="KW-0804">Transcription</keyword>
<comment type="subcellular location">
    <subcellularLocation>
        <location evidence="1">Nucleus</location>
    </subcellularLocation>
</comment>
<feature type="domain" description="C2H2-type" evidence="12">
    <location>
        <begin position="243"/>
        <end position="271"/>
    </location>
</feature>
<dbReference type="PANTHER" id="PTHR24394:SF44">
    <property type="entry name" value="ZINC FINGER PROTEIN 271-LIKE"/>
    <property type="match status" value="1"/>
</dbReference>
<feature type="domain" description="C2H2-type" evidence="12">
    <location>
        <begin position="610"/>
        <end position="637"/>
    </location>
</feature>
<evidence type="ECO:0000256" key="1">
    <source>
        <dbReference type="ARBA" id="ARBA00004123"/>
    </source>
</evidence>
<feature type="domain" description="C2H2-type" evidence="12">
    <location>
        <begin position="124"/>
        <end position="151"/>
    </location>
</feature>
<feature type="domain" description="C2H2-type" evidence="12">
    <location>
        <begin position="152"/>
        <end position="179"/>
    </location>
</feature>
<dbReference type="GO" id="GO:0005634">
    <property type="term" value="C:nucleus"/>
    <property type="evidence" value="ECO:0007669"/>
    <property type="project" value="UniProtKB-SubCell"/>
</dbReference>
<dbReference type="SMART" id="SM00868">
    <property type="entry name" value="zf-AD"/>
    <property type="match status" value="2"/>
</dbReference>
<feature type="domain" description="C2H2-type" evidence="12">
    <location>
        <begin position="303"/>
        <end position="326"/>
    </location>
</feature>
<feature type="domain" description="C2H2-type" evidence="12">
    <location>
        <begin position="781"/>
        <end position="809"/>
    </location>
</feature>
<dbReference type="PROSITE" id="PS51915">
    <property type="entry name" value="ZAD"/>
    <property type="match status" value="2"/>
</dbReference>
<feature type="binding site" evidence="11">
    <location>
        <position position="359"/>
    </location>
    <ligand>
        <name>Zn(2+)</name>
        <dbReference type="ChEBI" id="CHEBI:29105"/>
    </ligand>
</feature>
<keyword evidence="5 10" id="KW-0863">Zinc-finger</keyword>
<feature type="domain" description="C2H2-type" evidence="12">
    <location>
        <begin position="520"/>
        <end position="547"/>
    </location>
</feature>
<organism evidence="14">
    <name type="scientific">Culicoides sonorensis</name>
    <name type="common">Biting midge</name>
    <dbReference type="NCBI Taxonomy" id="179676"/>
    <lineage>
        <taxon>Eukaryota</taxon>
        <taxon>Metazoa</taxon>
        <taxon>Ecdysozoa</taxon>
        <taxon>Arthropoda</taxon>
        <taxon>Hexapoda</taxon>
        <taxon>Insecta</taxon>
        <taxon>Pterygota</taxon>
        <taxon>Neoptera</taxon>
        <taxon>Endopterygota</taxon>
        <taxon>Diptera</taxon>
        <taxon>Nematocera</taxon>
        <taxon>Chironomoidea</taxon>
        <taxon>Ceratopogonidae</taxon>
        <taxon>Ceratopogoninae</taxon>
        <taxon>Culicoides</taxon>
        <taxon>Monoculicoides</taxon>
    </lineage>
</organism>
<dbReference type="OMA" id="CEIFIED"/>
<dbReference type="FunFam" id="3.30.160.60:FF:000193">
    <property type="entry name" value="Zinc finger protein 300"/>
    <property type="match status" value="1"/>
</dbReference>
<feature type="binding site" evidence="11">
    <location>
        <position position="7"/>
    </location>
    <ligand>
        <name>Zn(2+)</name>
        <dbReference type="ChEBI" id="CHEBI:29105"/>
    </ligand>
</feature>
<evidence type="ECO:0000256" key="2">
    <source>
        <dbReference type="ARBA" id="ARBA00006991"/>
    </source>
</evidence>
<dbReference type="SUPFAM" id="SSF57667">
    <property type="entry name" value="beta-beta-alpha zinc fingers"/>
    <property type="match status" value="8"/>
</dbReference>
<keyword evidence="6 11" id="KW-0862">Zinc</keyword>
<evidence type="ECO:0000256" key="4">
    <source>
        <dbReference type="ARBA" id="ARBA00022737"/>
    </source>
</evidence>
<dbReference type="FunFam" id="3.30.160.60:FF:000100">
    <property type="entry name" value="Zinc finger 45-like"/>
    <property type="match status" value="1"/>
</dbReference>
<dbReference type="GO" id="GO:0000981">
    <property type="term" value="F:DNA-binding transcription factor activity, RNA polymerase II-specific"/>
    <property type="evidence" value="ECO:0007669"/>
    <property type="project" value="TreeGrafter"/>
</dbReference>
<dbReference type="Gene3D" id="3.30.160.60">
    <property type="entry name" value="Classic Zinc Finger"/>
    <property type="match status" value="11"/>
</dbReference>
<evidence type="ECO:0000256" key="8">
    <source>
        <dbReference type="ARBA" id="ARBA00023163"/>
    </source>
</evidence>
<dbReference type="PROSITE" id="PS00028">
    <property type="entry name" value="ZINC_FINGER_C2H2_1"/>
    <property type="match status" value="16"/>
</dbReference>
<proteinExistence type="inferred from homology"/>
<dbReference type="Pfam" id="PF00096">
    <property type="entry name" value="zf-C2H2"/>
    <property type="match status" value="4"/>
</dbReference>
<name>A0A336LWA1_CULSO</name>
<feature type="domain" description="C2H2-type" evidence="12">
    <location>
        <begin position="752"/>
        <end position="780"/>
    </location>
</feature>
<accession>A0A336LWA1</accession>
<evidence type="ECO:0000256" key="7">
    <source>
        <dbReference type="ARBA" id="ARBA00023015"/>
    </source>
</evidence>
<feature type="domain" description="C2H2-type" evidence="12">
    <location>
        <begin position="212"/>
        <end position="242"/>
    </location>
</feature>
<keyword evidence="3 11" id="KW-0479">Metal-binding</keyword>
<evidence type="ECO:0000256" key="10">
    <source>
        <dbReference type="PROSITE-ProRule" id="PRU00042"/>
    </source>
</evidence>
<feature type="binding site" evidence="11">
    <location>
        <position position="4"/>
    </location>
    <ligand>
        <name>Zn(2+)</name>
        <dbReference type="ChEBI" id="CHEBI:29105"/>
    </ligand>
</feature>
<feature type="binding site" evidence="11">
    <location>
        <position position="397"/>
    </location>
    <ligand>
        <name>Zn(2+)</name>
        <dbReference type="ChEBI" id="CHEBI:29105"/>
    </ligand>
</feature>
<evidence type="ECO:0000256" key="11">
    <source>
        <dbReference type="PROSITE-ProRule" id="PRU01263"/>
    </source>
</evidence>
<evidence type="ECO:0000313" key="14">
    <source>
        <dbReference type="EMBL" id="SSX22205.1"/>
    </source>
</evidence>
<keyword evidence="7" id="KW-0805">Transcription regulation</keyword>
<evidence type="ECO:0000256" key="3">
    <source>
        <dbReference type="ARBA" id="ARBA00022723"/>
    </source>
</evidence>
<feature type="domain" description="C2H2-type" evidence="12">
    <location>
        <begin position="548"/>
        <end position="578"/>
    </location>
</feature>
<feature type="binding site" evidence="11">
    <location>
        <position position="394"/>
    </location>
    <ligand>
        <name>Zn(2+)</name>
        <dbReference type="ChEBI" id="CHEBI:29105"/>
    </ligand>
</feature>
<dbReference type="InterPro" id="IPR036236">
    <property type="entry name" value="Znf_C2H2_sf"/>
</dbReference>
<evidence type="ECO:0000259" key="13">
    <source>
        <dbReference type="PROSITE" id="PS51915"/>
    </source>
</evidence>
<sequence length="853" mass="100929">MENCRCCLKITENPIRLINEYHKKFYLITGVEINELNDGYLCKTCYEQLLLAWKFREEVVKANDWFVQQSKIPKVESEEFEVKNEVDCEIFIEDSPIIESSKSEENILETNGEDKVKSRTKGPYICFFCEAEFRLYLEILAHLKIHKRERGLTCLRCGAKFLNKKKRYTHEKIHKRKENQSSTFVCEYCAKSFLSARQLGVHSRCHSSVRKYKCTIEACSEAFSAKRAFYSHLNTSHGIKQPCVCHKCGTSYVNHLTLRSHEREQHPEDESKMLSCPECPDKKFINKSKLERHIVKHRNIRNFSCIFCSKKYLYTNSLRRHYRDSHNDYYLEMVRKGVFRKRFFKKKLSQMEIKNCRVCLQSSDSLSLFTSTYKEKFKNITGIKIDDIYEQFLCKLCLGRLLHAHKFREEAQKADDWFQKQFTELLKVEIVESDFDEEEVPEDTSTDPDFLESEYLTEELEYFKCLYCKNSQTFNSKADLENHVKLNHSSIEQVDQQCFESEKTKMNVEEVDVEGNTRPFVCEFCGKSYNKLNSLKIHKRTHTGERPFKCTEPNCKSSFRQISNLKNHIKCVHSENRPFVCEICDANFAFSSALKAHEMQSHGKTEKEKYSCTECDQVFLYPSQLKQHTASHFRERSFQCKYCDKAYIKFNNLRRHYRDMHIEEYKVMLASGNLRKSKGDVLLERKNNNSELLSCSVCSKAFKSSSILAIHMRTHSTEQDHKCIEPDCDSTFRYLTDLQNHVKSVHFIENPWNCRDCESSFKNPTALHAHRKQDHYDTKALVCLECDRQFLYPSLLRDHVAIVHRGEKNFICEVCTRQYTKMTFLLRHYRISHKEVYDRMVAMGHFRTRKTKK</sequence>
<protein>
    <submittedName>
        <fullName evidence="14">CSON006321 protein</fullName>
    </submittedName>
</protein>
<reference evidence="14" key="1">
    <citation type="submission" date="2018-07" db="EMBL/GenBank/DDBJ databases">
        <authorList>
            <person name="Quirk P.G."/>
            <person name="Krulwich T.A."/>
        </authorList>
    </citation>
    <scope>NUCLEOTIDE SEQUENCE</scope>
</reference>
<feature type="binding site" evidence="11">
    <location>
        <position position="42"/>
    </location>
    <ligand>
        <name>Zn(2+)</name>
        <dbReference type="ChEBI" id="CHEBI:29105"/>
    </ligand>
</feature>
<evidence type="ECO:0000256" key="5">
    <source>
        <dbReference type="ARBA" id="ARBA00022771"/>
    </source>
</evidence>
<dbReference type="PROSITE" id="PS50157">
    <property type="entry name" value="ZINC_FINGER_C2H2_2"/>
    <property type="match status" value="16"/>
</dbReference>
<evidence type="ECO:0000256" key="9">
    <source>
        <dbReference type="ARBA" id="ARBA00023242"/>
    </source>
</evidence>
<feature type="domain" description="C2H2-type" evidence="12">
    <location>
        <begin position="693"/>
        <end position="720"/>
    </location>
</feature>